<dbReference type="EMBL" id="KV919041">
    <property type="protein sequence ID" value="OSX72729.1"/>
    <property type="molecule type" value="Genomic_DNA"/>
</dbReference>
<dbReference type="AlphaFoldDB" id="A0A1X6NVT0"/>
<dbReference type="Proteomes" id="UP000218209">
    <property type="component" value="Unassembled WGS sequence"/>
</dbReference>
<evidence type="ECO:0000313" key="2">
    <source>
        <dbReference type="Proteomes" id="UP000218209"/>
    </source>
</evidence>
<keyword evidence="2" id="KW-1185">Reference proteome</keyword>
<evidence type="ECO:0000313" key="1">
    <source>
        <dbReference type="EMBL" id="OSX72729.1"/>
    </source>
</evidence>
<accession>A0A1X6NVT0</accession>
<protein>
    <submittedName>
        <fullName evidence="1">Uncharacterized protein</fullName>
    </submittedName>
</protein>
<reference evidence="1 2" key="1">
    <citation type="submission" date="2017-03" db="EMBL/GenBank/DDBJ databases">
        <title>WGS assembly of Porphyra umbilicalis.</title>
        <authorList>
            <person name="Brawley S.H."/>
            <person name="Blouin N.A."/>
            <person name="Ficko-Blean E."/>
            <person name="Wheeler G.L."/>
            <person name="Lohr M."/>
            <person name="Goodson H.V."/>
            <person name="Jenkins J.W."/>
            <person name="Blaby-Haas C.E."/>
            <person name="Helliwell K.E."/>
            <person name="Chan C."/>
            <person name="Marriage T."/>
            <person name="Bhattacharya D."/>
            <person name="Klein A.S."/>
            <person name="Badis Y."/>
            <person name="Brodie J."/>
            <person name="Cao Y."/>
            <person name="Collen J."/>
            <person name="Dittami S.M."/>
            <person name="Gachon C.M."/>
            <person name="Green B.R."/>
            <person name="Karpowicz S."/>
            <person name="Kim J.W."/>
            <person name="Kudahl U."/>
            <person name="Lin S."/>
            <person name="Michel G."/>
            <person name="Mittag M."/>
            <person name="Olson B.J."/>
            <person name="Pangilinan J."/>
            <person name="Peng Y."/>
            <person name="Qiu H."/>
            <person name="Shu S."/>
            <person name="Singer J.T."/>
            <person name="Smith A.G."/>
            <person name="Sprecher B.N."/>
            <person name="Wagner V."/>
            <person name="Wang W."/>
            <person name="Wang Z.-Y."/>
            <person name="Yan J."/>
            <person name="Yarish C."/>
            <person name="Zoeuner-Riek S."/>
            <person name="Zhuang Y."/>
            <person name="Zou Y."/>
            <person name="Lindquist E.A."/>
            <person name="Grimwood J."/>
            <person name="Barry K."/>
            <person name="Rokhsar D.S."/>
            <person name="Schmutz J."/>
            <person name="Stiller J.W."/>
            <person name="Grossman A.R."/>
            <person name="Prochnik S.E."/>
        </authorList>
    </citation>
    <scope>NUCLEOTIDE SEQUENCE [LARGE SCALE GENOMIC DNA]</scope>
    <source>
        <strain evidence="1">4086291</strain>
    </source>
</reference>
<gene>
    <name evidence="1" type="ORF">BU14_0408s0007</name>
</gene>
<sequence length="318" mass="34207">MMQVTNILPSTHVKRDIAFRGTYDLFLAATGSAADTDLEPETQQFNFDGKIYTVGGKVSIEREGEKHFHGLSIGSPTYAPAGAGLIESASVRVGGFLLPFMADYSLIGRIVSPHWLTDDRVKMSWHSVQGNTCVVVSMDPVPVEAALVVDVPPARRSTGGVRTVDDDGNIMLHLSICPFTDDFQVHEGKTTSAGTVACNYPGWRYRHKASRHAVRYIGASLAGVSSDEILRLITPDLRKGCTTEWMGKDPDGNAVGIITDSSHMRGVRADAPSPVCSFQNVKEAGSQYSGVGDSSYLSMTRTTPRTPSIISALEGIQG</sequence>
<name>A0A1X6NVT0_PORUM</name>
<proteinExistence type="predicted"/>
<organism evidence="1 2">
    <name type="scientific">Porphyra umbilicalis</name>
    <name type="common">Purple laver</name>
    <name type="synonym">Red alga</name>
    <dbReference type="NCBI Taxonomy" id="2786"/>
    <lineage>
        <taxon>Eukaryota</taxon>
        <taxon>Rhodophyta</taxon>
        <taxon>Bangiophyceae</taxon>
        <taxon>Bangiales</taxon>
        <taxon>Bangiaceae</taxon>
        <taxon>Porphyra</taxon>
    </lineage>
</organism>